<comment type="subcellular location">
    <subcellularLocation>
        <location evidence="1">Membrane</location>
        <topology evidence="1">Single-pass type I membrane protein</topology>
    </subcellularLocation>
</comment>
<keyword evidence="8 11" id="KW-0472">Membrane</keyword>
<evidence type="ECO:0000256" key="1">
    <source>
        <dbReference type="ARBA" id="ARBA00004479"/>
    </source>
</evidence>
<evidence type="ECO:0000256" key="5">
    <source>
        <dbReference type="ARBA" id="ARBA00022729"/>
    </source>
</evidence>
<dbReference type="Gene3D" id="3.40.50.10140">
    <property type="entry name" value="Toll/interleukin-1 receptor homology (TIR) domain"/>
    <property type="match status" value="1"/>
</dbReference>
<dbReference type="GO" id="GO:0004888">
    <property type="term" value="F:transmembrane signaling receptor activity"/>
    <property type="evidence" value="ECO:0007669"/>
    <property type="project" value="InterPro"/>
</dbReference>
<keyword evidence="10" id="KW-0325">Glycoprotein</keyword>
<dbReference type="InterPro" id="IPR000157">
    <property type="entry name" value="TIR_dom"/>
</dbReference>
<evidence type="ECO:0000256" key="10">
    <source>
        <dbReference type="ARBA" id="ARBA00023180"/>
    </source>
</evidence>
<evidence type="ECO:0000256" key="11">
    <source>
        <dbReference type="SAM" id="Phobius"/>
    </source>
</evidence>
<sequence>MADLPGTARAFLILGILVLSTSSSAASFDWHVRRGHHNMLPKNLNKDRSLSSTPSAGNNGSFCFEDKCRCTSKQADCSRNNGTLTFIPTFKPNYTTPRISELDFSFNDLLSIPDAEFMKNATNMTSLNLSHNKLAYIAPGAFSSLKKLTKLILDNNHLRYQDVAAIFPAPRLNKLQLISAGLGPGPIPDNLFKKDSAPRLFQLRLDNNRLISLNMSTLTPLKRLEILTADNCGLYDSTVTSVAMPKLVKLSLKSNAMYDLPQTCDSHNGVSLFPRLRKLLFGGTMLKSLPGKYCLPALTMLDLSDTRINRFTTDMFNHGKFPRLTRLSLFNNRRIQQIEAFAFRHPKLKFIALMYSYLSLKNVHDLAFASCPLIYLQVSHSRLGSDSPEKFSKIMASVPKLQVLMIGSSEIRIITKDMFNHMPKLRRLHLYQNMLTELPDGVFDQLTNLTELDLSDNELTTIGPSTFNPQTQSGLQKLDLSGNKFRCDCSILWFKEWYLSHSELFEPGYDGYFCDNDPRYPLSKLMLREQVCYFSQFTYKIIISVISMFFIVFTSATAILPYRWHIRLLMYEAFRGSGDARYKRLREGRFDYDVFVSYAHEDLPWIQQQLLSHLESGLNLKLCIHQRDFMVGENIVDNIVHCVQSSKKVLMVFSRAFVASQWCQFELNYCLRHVMDYDDALIVTCIDDMTSLKATSAMMAVLKITTYIQWDCSPQAAASFWGRIQLALGDILNDDVSG</sequence>
<keyword evidence="5 12" id="KW-0732">Signal</keyword>
<dbReference type="PIRSF" id="PIRSF037595">
    <property type="entry name" value="Toll-like_receptor"/>
    <property type="match status" value="1"/>
</dbReference>
<dbReference type="GO" id="GO:0002224">
    <property type="term" value="P:toll-like receptor signaling pathway"/>
    <property type="evidence" value="ECO:0007669"/>
    <property type="project" value="InterPro"/>
</dbReference>
<dbReference type="SMART" id="SM00255">
    <property type="entry name" value="TIR"/>
    <property type="match status" value="1"/>
</dbReference>
<feature type="transmembrane region" description="Helical" evidence="11">
    <location>
        <begin position="537"/>
        <end position="560"/>
    </location>
</feature>
<comment type="similarity">
    <text evidence="2">Belongs to the Toll-like receptor family.</text>
</comment>
<dbReference type="InterPro" id="IPR000483">
    <property type="entry name" value="Cys-rich_flank_reg_C"/>
</dbReference>
<dbReference type="InterPro" id="IPR035897">
    <property type="entry name" value="Toll_tir_struct_dom_sf"/>
</dbReference>
<dbReference type="GO" id="GO:0005886">
    <property type="term" value="C:plasma membrane"/>
    <property type="evidence" value="ECO:0007669"/>
    <property type="project" value="TreeGrafter"/>
</dbReference>
<name>A0A2H4HHX1_9CAEN</name>
<evidence type="ECO:0000256" key="12">
    <source>
        <dbReference type="SAM" id="SignalP"/>
    </source>
</evidence>
<protein>
    <submittedName>
        <fullName evidence="14">Toll-like recptor 10</fullName>
    </submittedName>
</protein>
<dbReference type="Pfam" id="PF13676">
    <property type="entry name" value="TIR_2"/>
    <property type="match status" value="1"/>
</dbReference>
<dbReference type="SUPFAM" id="SSF52058">
    <property type="entry name" value="L domain-like"/>
    <property type="match status" value="1"/>
</dbReference>
<dbReference type="EMBL" id="KY608728">
    <property type="protein sequence ID" value="ARQ14828.1"/>
    <property type="molecule type" value="mRNA"/>
</dbReference>
<evidence type="ECO:0000256" key="2">
    <source>
        <dbReference type="ARBA" id="ARBA00009634"/>
    </source>
</evidence>
<feature type="domain" description="TIR" evidence="13">
    <location>
        <begin position="590"/>
        <end position="728"/>
    </location>
</feature>
<dbReference type="SUPFAM" id="SSF52200">
    <property type="entry name" value="Toll/Interleukin receptor TIR domain"/>
    <property type="match status" value="1"/>
</dbReference>
<dbReference type="SUPFAM" id="SSF52047">
    <property type="entry name" value="RNI-like"/>
    <property type="match status" value="1"/>
</dbReference>
<dbReference type="InterPro" id="IPR001611">
    <property type="entry name" value="Leu-rich_rpt"/>
</dbReference>
<organism evidence="14">
    <name type="scientific">Oncomelania hupensis</name>
    <dbReference type="NCBI Taxonomy" id="56141"/>
    <lineage>
        <taxon>Eukaryota</taxon>
        <taxon>Metazoa</taxon>
        <taxon>Spiralia</taxon>
        <taxon>Lophotrochozoa</taxon>
        <taxon>Mollusca</taxon>
        <taxon>Gastropoda</taxon>
        <taxon>Caenogastropoda</taxon>
        <taxon>Littorinimorpha</taxon>
        <taxon>Truncatelloidea</taxon>
        <taxon>Pomatiopsidae</taxon>
        <taxon>Oncomelania</taxon>
    </lineage>
</organism>
<dbReference type="InterPro" id="IPR017241">
    <property type="entry name" value="Toll-like_receptor"/>
</dbReference>
<dbReference type="PROSITE" id="PS50104">
    <property type="entry name" value="TIR"/>
    <property type="match status" value="1"/>
</dbReference>
<dbReference type="SMART" id="SM00082">
    <property type="entry name" value="LRRCT"/>
    <property type="match status" value="1"/>
</dbReference>
<evidence type="ECO:0000256" key="6">
    <source>
        <dbReference type="ARBA" id="ARBA00022737"/>
    </source>
</evidence>
<evidence type="ECO:0000256" key="9">
    <source>
        <dbReference type="ARBA" id="ARBA00023170"/>
    </source>
</evidence>
<evidence type="ECO:0000259" key="13">
    <source>
        <dbReference type="PROSITE" id="PS50104"/>
    </source>
</evidence>
<dbReference type="PANTHER" id="PTHR24365">
    <property type="entry name" value="TOLL-LIKE RECEPTOR"/>
    <property type="match status" value="1"/>
</dbReference>
<evidence type="ECO:0000256" key="8">
    <source>
        <dbReference type="ARBA" id="ARBA00023136"/>
    </source>
</evidence>
<keyword evidence="4 11" id="KW-0812">Transmembrane</keyword>
<feature type="signal peptide" evidence="12">
    <location>
        <begin position="1"/>
        <end position="25"/>
    </location>
</feature>
<keyword evidence="3" id="KW-0433">Leucine-rich repeat</keyword>
<dbReference type="InterPro" id="IPR032675">
    <property type="entry name" value="LRR_dom_sf"/>
</dbReference>
<feature type="chain" id="PRO_5014131490" evidence="12">
    <location>
        <begin position="26"/>
        <end position="738"/>
    </location>
</feature>
<dbReference type="SMART" id="SM00369">
    <property type="entry name" value="LRR_TYP"/>
    <property type="match status" value="8"/>
</dbReference>
<keyword evidence="9" id="KW-0675">Receptor</keyword>
<dbReference type="PANTHER" id="PTHR24365:SF541">
    <property type="entry name" value="PROTEIN TOLL-RELATED"/>
    <property type="match status" value="1"/>
</dbReference>
<evidence type="ECO:0000313" key="14">
    <source>
        <dbReference type="EMBL" id="ARQ14828.1"/>
    </source>
</evidence>
<keyword evidence="6" id="KW-0677">Repeat</keyword>
<evidence type="ECO:0000256" key="7">
    <source>
        <dbReference type="ARBA" id="ARBA00022989"/>
    </source>
</evidence>
<dbReference type="GO" id="GO:0006955">
    <property type="term" value="P:immune response"/>
    <property type="evidence" value="ECO:0007669"/>
    <property type="project" value="InterPro"/>
</dbReference>
<dbReference type="InterPro" id="IPR003591">
    <property type="entry name" value="Leu-rich_rpt_typical-subtyp"/>
</dbReference>
<evidence type="ECO:0000256" key="3">
    <source>
        <dbReference type="ARBA" id="ARBA00022614"/>
    </source>
</evidence>
<dbReference type="Pfam" id="PF13855">
    <property type="entry name" value="LRR_8"/>
    <property type="match status" value="2"/>
</dbReference>
<dbReference type="Gene3D" id="3.80.10.10">
    <property type="entry name" value="Ribonuclease Inhibitor"/>
    <property type="match status" value="3"/>
</dbReference>
<dbReference type="AlphaFoldDB" id="A0A2H4HHX1"/>
<reference evidence="14" key="1">
    <citation type="submission" date="2017-02" db="EMBL/GenBank/DDBJ databases">
        <title>Identification of toll-like receptors in Oncomelania hupensis and defense against Schistosoma japonicum.</title>
        <authorList>
            <person name="Zhao Q.P."/>
            <person name="Gao Q."/>
            <person name="Li Y.W."/>
            <person name="Zhang Y."/>
            <person name="Dong H.F."/>
        </authorList>
    </citation>
    <scope>NUCLEOTIDE SEQUENCE</scope>
    <source>
        <tissue evidence="14">Whole soft body</tissue>
    </source>
</reference>
<accession>A0A2H4HHX1</accession>
<proteinExistence type="evidence at transcript level"/>
<evidence type="ECO:0000256" key="4">
    <source>
        <dbReference type="ARBA" id="ARBA00022692"/>
    </source>
</evidence>
<gene>
    <name evidence="14" type="primary">TLR10</name>
</gene>
<keyword evidence="7 11" id="KW-1133">Transmembrane helix</keyword>
<dbReference type="PROSITE" id="PS51450">
    <property type="entry name" value="LRR"/>
    <property type="match status" value="1"/>
</dbReference>